<protein>
    <submittedName>
        <fullName evidence="1">Uncharacterized protein</fullName>
    </submittedName>
</protein>
<name>A0AAV7RAB0_PLEWA</name>
<accession>A0AAV7RAB0</accession>
<comment type="caution">
    <text evidence="1">The sequence shown here is derived from an EMBL/GenBank/DDBJ whole genome shotgun (WGS) entry which is preliminary data.</text>
</comment>
<evidence type="ECO:0000313" key="1">
    <source>
        <dbReference type="EMBL" id="KAJ1149744.1"/>
    </source>
</evidence>
<evidence type="ECO:0000313" key="2">
    <source>
        <dbReference type="Proteomes" id="UP001066276"/>
    </source>
</evidence>
<proteinExistence type="predicted"/>
<dbReference type="EMBL" id="JANPWB010000009">
    <property type="protein sequence ID" value="KAJ1149744.1"/>
    <property type="molecule type" value="Genomic_DNA"/>
</dbReference>
<gene>
    <name evidence="1" type="ORF">NDU88_002549</name>
</gene>
<dbReference type="Proteomes" id="UP001066276">
    <property type="component" value="Chromosome 5"/>
</dbReference>
<sequence length="92" mass="10250">MLSPTKEEGVTADYLARIAMKWLLVECRERLQAPLLPAEIVAALKDMSGGKVPGTDGLAEAFYKAYLDVHVPQLITLYEELVEDECMPHSMQ</sequence>
<organism evidence="1 2">
    <name type="scientific">Pleurodeles waltl</name>
    <name type="common">Iberian ribbed newt</name>
    <dbReference type="NCBI Taxonomy" id="8319"/>
    <lineage>
        <taxon>Eukaryota</taxon>
        <taxon>Metazoa</taxon>
        <taxon>Chordata</taxon>
        <taxon>Craniata</taxon>
        <taxon>Vertebrata</taxon>
        <taxon>Euteleostomi</taxon>
        <taxon>Amphibia</taxon>
        <taxon>Batrachia</taxon>
        <taxon>Caudata</taxon>
        <taxon>Salamandroidea</taxon>
        <taxon>Salamandridae</taxon>
        <taxon>Pleurodelinae</taxon>
        <taxon>Pleurodeles</taxon>
    </lineage>
</organism>
<dbReference type="AlphaFoldDB" id="A0AAV7RAB0"/>
<keyword evidence="2" id="KW-1185">Reference proteome</keyword>
<reference evidence="1" key="1">
    <citation type="journal article" date="2022" name="bioRxiv">
        <title>Sequencing and chromosome-scale assembly of the giantPleurodeles waltlgenome.</title>
        <authorList>
            <person name="Brown T."/>
            <person name="Elewa A."/>
            <person name="Iarovenko S."/>
            <person name="Subramanian E."/>
            <person name="Araus A.J."/>
            <person name="Petzold A."/>
            <person name="Susuki M."/>
            <person name="Suzuki K.-i.T."/>
            <person name="Hayashi T."/>
            <person name="Toyoda A."/>
            <person name="Oliveira C."/>
            <person name="Osipova E."/>
            <person name="Leigh N.D."/>
            <person name="Simon A."/>
            <person name="Yun M.H."/>
        </authorList>
    </citation>
    <scope>NUCLEOTIDE SEQUENCE</scope>
    <source>
        <strain evidence="1">20211129_DDA</strain>
        <tissue evidence="1">Liver</tissue>
    </source>
</reference>